<reference evidence="2 3" key="1">
    <citation type="submission" date="2016-11" db="EMBL/GenBank/DDBJ databases">
        <title>Sphingorhabdus sp. LPB0140, isolated from marine environment.</title>
        <authorList>
            <person name="Kim E."/>
            <person name="Yi H."/>
        </authorList>
    </citation>
    <scope>NUCLEOTIDE SEQUENCE [LARGE SCALE GENOMIC DNA]</scope>
    <source>
        <strain evidence="2 3">LPB0140</strain>
    </source>
</reference>
<dbReference type="STRING" id="1913578.LPB140_06170"/>
<organism evidence="2 3">
    <name type="scientific">Sphingorhabdus lutea</name>
    <dbReference type="NCBI Taxonomy" id="1913578"/>
    <lineage>
        <taxon>Bacteria</taxon>
        <taxon>Pseudomonadati</taxon>
        <taxon>Pseudomonadota</taxon>
        <taxon>Alphaproteobacteria</taxon>
        <taxon>Sphingomonadales</taxon>
        <taxon>Sphingomonadaceae</taxon>
        <taxon>Sphingorhabdus</taxon>
    </lineage>
</organism>
<evidence type="ECO:0000313" key="3">
    <source>
        <dbReference type="Proteomes" id="UP000242561"/>
    </source>
</evidence>
<keyword evidence="1" id="KW-1133">Transmembrane helix</keyword>
<feature type="transmembrane region" description="Helical" evidence="1">
    <location>
        <begin position="12"/>
        <end position="32"/>
    </location>
</feature>
<dbReference type="OrthoDB" id="7507670at2"/>
<feature type="transmembrane region" description="Helical" evidence="1">
    <location>
        <begin position="111"/>
        <end position="134"/>
    </location>
</feature>
<feature type="transmembrane region" description="Helical" evidence="1">
    <location>
        <begin position="85"/>
        <end position="105"/>
    </location>
</feature>
<evidence type="ECO:0000313" key="2">
    <source>
        <dbReference type="EMBL" id="APG62444.1"/>
    </source>
</evidence>
<gene>
    <name evidence="2" type="ORF">LPB140_06170</name>
</gene>
<dbReference type="AlphaFoldDB" id="A0A1L3JBC6"/>
<dbReference type="Proteomes" id="UP000242561">
    <property type="component" value="Chromosome"/>
</dbReference>
<sequence>MTKFEVKPPVIFWVVASILTLWNIMGITAYLMDMMTSKDAIASMDEMTQHFASKQSLWSLSAYAIAVWAGMAGAISLLIRRKFALTAYIISFIGVMVQQYWIWFVADGQKYMVGANIIMPILVVGFAIFSIWFARQSADKGYLK</sequence>
<name>A0A1L3JBC6_9SPHN</name>
<feature type="transmembrane region" description="Helical" evidence="1">
    <location>
        <begin position="57"/>
        <end position="78"/>
    </location>
</feature>
<keyword evidence="1" id="KW-0472">Membrane</keyword>
<keyword evidence="1" id="KW-0812">Transmembrane</keyword>
<protein>
    <recommendedName>
        <fullName evidence="4">Sugar transporter</fullName>
    </recommendedName>
</protein>
<proteinExistence type="predicted"/>
<keyword evidence="3" id="KW-1185">Reference proteome</keyword>
<evidence type="ECO:0008006" key="4">
    <source>
        <dbReference type="Google" id="ProtNLM"/>
    </source>
</evidence>
<dbReference type="KEGG" id="sphl:LPB140_06170"/>
<evidence type="ECO:0000256" key="1">
    <source>
        <dbReference type="SAM" id="Phobius"/>
    </source>
</evidence>
<dbReference type="RefSeq" id="WP_072559098.1">
    <property type="nucleotide sequence ID" value="NZ_CP018154.1"/>
</dbReference>
<dbReference type="EMBL" id="CP018154">
    <property type="protein sequence ID" value="APG62444.1"/>
    <property type="molecule type" value="Genomic_DNA"/>
</dbReference>
<accession>A0A1L3JBC6</accession>